<dbReference type="RefSeq" id="WP_147147086.1">
    <property type="nucleotide sequence ID" value="NZ_BKAJ01000020.1"/>
</dbReference>
<sequence>MTTARRSINAPSAWDRIASGIGYHLDNLGRWLIVNAPAIGSSYAACLAPGVPRLRPRPGWVFAEEYYDQRRWLACRRGALWEAAREKDLAVPITVRWHSGTTVDLTLGNDNSLCLYVCGSFEPNEFAFLDRVLKPGMVFVDVGANDGYYTLFAARRVGPSGRVVAAEPSSRERAHLQRNLGRNGLDNVTVVPAAIGAAAGLADLHLAHGVHAGHNTLGSFAHDDVVRASLERVPIEPLDAVIARLALAQVDFVKIDVEGAEARVIAGAATVLKSMRPILLLEVNDKALRAQGNCADSLIGTLRGELGYEIFVFSPVTGLLESPRDGDPLSANVVAIPSERVADTVAAR</sequence>
<keyword evidence="3" id="KW-1185">Reference proteome</keyword>
<feature type="domain" description="Methyltransferase FkbM" evidence="1">
    <location>
        <begin position="141"/>
        <end position="289"/>
    </location>
</feature>
<protein>
    <recommendedName>
        <fullName evidence="1">Methyltransferase FkbM domain-containing protein</fullName>
    </recommendedName>
</protein>
<dbReference type="CDD" id="cd02440">
    <property type="entry name" value="AdoMet_MTases"/>
    <property type="match status" value="1"/>
</dbReference>
<dbReference type="EMBL" id="BKAJ01000020">
    <property type="protein sequence ID" value="GEP53974.1"/>
    <property type="molecule type" value="Genomic_DNA"/>
</dbReference>
<dbReference type="InterPro" id="IPR029063">
    <property type="entry name" value="SAM-dependent_MTases_sf"/>
</dbReference>
<dbReference type="Proteomes" id="UP000321058">
    <property type="component" value="Unassembled WGS sequence"/>
</dbReference>
<dbReference type="NCBIfam" id="TIGR01444">
    <property type="entry name" value="fkbM_fam"/>
    <property type="match status" value="1"/>
</dbReference>
<dbReference type="InterPro" id="IPR006342">
    <property type="entry name" value="FkbM_mtfrase"/>
</dbReference>
<reference evidence="2 3" key="1">
    <citation type="submission" date="2019-07" db="EMBL/GenBank/DDBJ databases">
        <title>Whole genome shotgun sequence of Reyranella soli NBRC 108950.</title>
        <authorList>
            <person name="Hosoyama A."/>
            <person name="Uohara A."/>
            <person name="Ohji S."/>
            <person name="Ichikawa N."/>
        </authorList>
    </citation>
    <scope>NUCLEOTIDE SEQUENCE [LARGE SCALE GENOMIC DNA]</scope>
    <source>
        <strain evidence="2 3">NBRC 108950</strain>
    </source>
</reference>
<comment type="caution">
    <text evidence="2">The sequence shown here is derived from an EMBL/GenBank/DDBJ whole genome shotgun (WGS) entry which is preliminary data.</text>
</comment>
<dbReference type="SUPFAM" id="SSF53335">
    <property type="entry name" value="S-adenosyl-L-methionine-dependent methyltransferases"/>
    <property type="match status" value="1"/>
</dbReference>
<evidence type="ECO:0000313" key="2">
    <source>
        <dbReference type="EMBL" id="GEP53974.1"/>
    </source>
</evidence>
<proteinExistence type="predicted"/>
<gene>
    <name evidence="2" type="ORF">RSO01_11400</name>
</gene>
<evidence type="ECO:0000259" key="1">
    <source>
        <dbReference type="Pfam" id="PF05050"/>
    </source>
</evidence>
<dbReference type="Pfam" id="PF05050">
    <property type="entry name" value="Methyltransf_21"/>
    <property type="match status" value="1"/>
</dbReference>
<dbReference type="InterPro" id="IPR052514">
    <property type="entry name" value="SAM-dependent_MTase"/>
</dbReference>
<organism evidence="2 3">
    <name type="scientific">Reyranella soli</name>
    <dbReference type="NCBI Taxonomy" id="1230389"/>
    <lineage>
        <taxon>Bacteria</taxon>
        <taxon>Pseudomonadati</taxon>
        <taxon>Pseudomonadota</taxon>
        <taxon>Alphaproteobacteria</taxon>
        <taxon>Hyphomicrobiales</taxon>
        <taxon>Reyranellaceae</taxon>
        <taxon>Reyranella</taxon>
    </lineage>
</organism>
<evidence type="ECO:0000313" key="3">
    <source>
        <dbReference type="Proteomes" id="UP000321058"/>
    </source>
</evidence>
<name>A0A512N4R5_9HYPH</name>
<dbReference type="Gene3D" id="3.40.50.150">
    <property type="entry name" value="Vaccinia Virus protein VP39"/>
    <property type="match status" value="1"/>
</dbReference>
<dbReference type="AlphaFoldDB" id="A0A512N4R5"/>
<dbReference type="OrthoDB" id="5679686at2"/>
<dbReference type="PANTHER" id="PTHR34203">
    <property type="entry name" value="METHYLTRANSFERASE, FKBM FAMILY PROTEIN"/>
    <property type="match status" value="1"/>
</dbReference>
<dbReference type="PANTHER" id="PTHR34203:SF15">
    <property type="entry name" value="SLL1173 PROTEIN"/>
    <property type="match status" value="1"/>
</dbReference>
<accession>A0A512N4R5</accession>